<evidence type="ECO:0000313" key="2">
    <source>
        <dbReference type="EMBL" id="NNU27010.1"/>
    </source>
</evidence>
<sequence length="218" mass="21647">MGGVSVLAGLCVAGAVWCVTAPGGRRPAGLLPGAGGADAPRRTPRRRGRGRAPDDVRVALARVVALLRSGAAPATAWARGLDVSTDVDGLPVTERLAEVVTDPRQAAAVIAGARLSREVGAPLGQVLESVADALVAEAEAAEERDAALAGPQTTARVLVWLPALGVLLGGVLGADPVGSATDGGFGTAAVVAGGIALAVGRWWTARLVRAARRAGGPS</sequence>
<dbReference type="AlphaFoldDB" id="A0A849K3S2"/>
<protein>
    <recommendedName>
        <fullName evidence="4">Tight adherence protein B</fullName>
    </recommendedName>
</protein>
<reference evidence="2 3" key="1">
    <citation type="submission" date="2020-05" db="EMBL/GenBank/DDBJ databases">
        <title>Genome sequence of Isoptericola sp. JC619 isolated from Chilika lagoon, India.</title>
        <authorList>
            <person name="Kumar D."/>
            <person name="Appam K."/>
            <person name="Gandham S."/>
            <person name="Uppada J."/>
            <person name="Sasikala C."/>
            <person name="Venkata Ramana C."/>
        </authorList>
    </citation>
    <scope>NUCLEOTIDE SEQUENCE [LARGE SCALE GENOMIC DNA]</scope>
    <source>
        <strain evidence="2 3">JC619</strain>
    </source>
</reference>
<comment type="caution">
    <text evidence="2">The sequence shown here is derived from an EMBL/GenBank/DDBJ whole genome shotgun (WGS) entry which is preliminary data.</text>
</comment>
<evidence type="ECO:0000256" key="1">
    <source>
        <dbReference type="SAM" id="MobiDB-lite"/>
    </source>
</evidence>
<accession>A0A849K3S2</accession>
<keyword evidence="3" id="KW-1185">Reference proteome</keyword>
<evidence type="ECO:0000313" key="3">
    <source>
        <dbReference type="Proteomes" id="UP000557204"/>
    </source>
</evidence>
<dbReference type="Proteomes" id="UP000557204">
    <property type="component" value="Unassembled WGS sequence"/>
</dbReference>
<gene>
    <name evidence="2" type="ORF">HLI28_05545</name>
</gene>
<name>A0A849K3S2_9MICO</name>
<proteinExistence type="predicted"/>
<dbReference type="EMBL" id="JABFAJ010000010">
    <property type="protein sequence ID" value="NNU27010.1"/>
    <property type="molecule type" value="Genomic_DNA"/>
</dbReference>
<feature type="region of interest" description="Disordered" evidence="1">
    <location>
        <begin position="29"/>
        <end position="52"/>
    </location>
</feature>
<evidence type="ECO:0008006" key="4">
    <source>
        <dbReference type="Google" id="ProtNLM"/>
    </source>
</evidence>
<organism evidence="2 3">
    <name type="scientific">Isoptericola sediminis</name>
    <dbReference type="NCBI Taxonomy" id="2733572"/>
    <lineage>
        <taxon>Bacteria</taxon>
        <taxon>Bacillati</taxon>
        <taxon>Actinomycetota</taxon>
        <taxon>Actinomycetes</taxon>
        <taxon>Micrococcales</taxon>
        <taxon>Promicromonosporaceae</taxon>
        <taxon>Isoptericola</taxon>
    </lineage>
</organism>